<organism evidence="1 2">
    <name type="scientific">Gordonia phage GMA5</name>
    <dbReference type="NCBI Taxonomy" id="1647472"/>
    <lineage>
        <taxon>Viruses</taxon>
        <taxon>Duplodnaviria</taxon>
        <taxon>Heunggongvirae</taxon>
        <taxon>Uroviricota</taxon>
        <taxon>Caudoviricetes</taxon>
        <taxon>Grutrevirus</taxon>
        <taxon>Grutrevirus GMA5</taxon>
    </lineage>
</organism>
<accession>A0A0K0MWV9</accession>
<keyword evidence="2" id="KW-1185">Reference proteome</keyword>
<sequence>MPRPDPKAPTTGQESLFDAVESTATARAGQVLRGRHSQAMDRAIDAARTAEVVGPMDEGLTTVLRAGAWALDSMERSGHHYGPSKLIPGITEALRDAHMTPESRQTDTDAAIVELLNDLAKADTDDDAALHHAED</sequence>
<dbReference type="RefSeq" id="YP_009273598.1">
    <property type="nucleotide sequence ID" value="NC_030907.1"/>
</dbReference>
<proteinExistence type="predicted"/>
<evidence type="ECO:0000313" key="1">
    <source>
        <dbReference type="EMBL" id="AKI28615.1"/>
    </source>
</evidence>
<dbReference type="KEGG" id="vg:28800042"/>
<gene>
    <name evidence="1" type="ORF">GMA5_1</name>
</gene>
<protein>
    <submittedName>
        <fullName evidence="1">Uncharacterized protein</fullName>
    </submittedName>
</protein>
<reference evidence="1 2" key="1">
    <citation type="journal article" date="2015" name="PLoS ONE">
        <title>Lysis to Kill: Evaluation of the Lytic Abilities, and Genomics of Nine Bacteriophages Infective for Gordonia spp. and Their Potential Use in Activated Sludge Foam Biocontrol.</title>
        <authorList>
            <person name="Dyson Z.A."/>
            <person name="Tucci J."/>
            <person name="Seviour R.J."/>
            <person name="Petrovski S."/>
        </authorList>
    </citation>
    <scope>NUCLEOTIDE SEQUENCE [LARGE SCALE GENOMIC DNA]</scope>
</reference>
<dbReference type="Proteomes" id="UP000207679">
    <property type="component" value="Segment"/>
</dbReference>
<dbReference type="GeneID" id="28800042"/>
<evidence type="ECO:0000313" key="2">
    <source>
        <dbReference type="Proteomes" id="UP000207679"/>
    </source>
</evidence>
<dbReference type="OrthoDB" id="35488at10239"/>
<dbReference type="EMBL" id="KR053198">
    <property type="protein sequence ID" value="AKI28615.1"/>
    <property type="molecule type" value="Genomic_DNA"/>
</dbReference>
<name>A0A0K0MWV9_9CAUD</name>